<dbReference type="EMBL" id="BAABDO010000113">
    <property type="protein sequence ID" value="GAA4153534.1"/>
    <property type="molecule type" value="Genomic_DNA"/>
</dbReference>
<evidence type="ECO:0000259" key="2">
    <source>
        <dbReference type="Pfam" id="PF00561"/>
    </source>
</evidence>
<gene>
    <name evidence="3" type="ORF">GCM10022416_52770</name>
</gene>
<evidence type="ECO:0000256" key="1">
    <source>
        <dbReference type="SAM" id="MobiDB-lite"/>
    </source>
</evidence>
<evidence type="ECO:0000313" key="4">
    <source>
        <dbReference type="Proteomes" id="UP001500266"/>
    </source>
</evidence>
<keyword evidence="3" id="KW-0378">Hydrolase</keyword>
<sequence length="368" mass="38576">MVGESPASGSPNGVDTSEMKPSPRSMCDAAADLARKVLSGRVADLRPMPAEAAGAEPRGCLHRYRPPEGVIPTGPPVLFVAPLAAPARCYDLRRGCSLIGHAVARGRRTYLLDPGTPRFADRGPALAAWAERVLPAAIRAVSRDAGGQPVQLVGWCLGGAHSLLAATDPTLPIASVAAVAIPAGPPPAPFPGGLPGMLGDRPEALLRRAFRYADIGGYLRRPHKIVTGFDIAEFLAQEEAVDHFLGMMPAAPGRTAEQVYTAFVRELAPAGDRLEVGGRRARLADVRVPVLLVAGRGDAVAPVAAVRSVARRLTGSPKLRTVAAPGGHLGVLTGPAARTTTWAHLDRWLDEGVLRHGIRAHRREAASV</sequence>
<dbReference type="Gene3D" id="3.40.50.1820">
    <property type="entry name" value="alpha/beta hydrolase"/>
    <property type="match status" value="1"/>
</dbReference>
<dbReference type="PANTHER" id="PTHR36837">
    <property type="entry name" value="POLY(3-HYDROXYALKANOATE) POLYMERASE SUBUNIT PHAC"/>
    <property type="match status" value="1"/>
</dbReference>
<evidence type="ECO:0000313" key="3">
    <source>
        <dbReference type="EMBL" id="GAA4153534.1"/>
    </source>
</evidence>
<reference evidence="4" key="1">
    <citation type="journal article" date="2019" name="Int. J. Syst. Evol. Microbiol.">
        <title>The Global Catalogue of Microorganisms (GCM) 10K type strain sequencing project: providing services to taxonomists for standard genome sequencing and annotation.</title>
        <authorList>
            <consortium name="The Broad Institute Genomics Platform"/>
            <consortium name="The Broad Institute Genome Sequencing Center for Infectious Disease"/>
            <person name="Wu L."/>
            <person name="Ma J."/>
        </authorList>
    </citation>
    <scope>NUCLEOTIDE SEQUENCE [LARGE SCALE GENOMIC DNA]</scope>
    <source>
        <strain evidence="4">JCM 17316</strain>
    </source>
</reference>
<dbReference type="InterPro" id="IPR029058">
    <property type="entry name" value="AB_hydrolase_fold"/>
</dbReference>
<dbReference type="SUPFAM" id="SSF53474">
    <property type="entry name" value="alpha/beta-Hydrolases"/>
    <property type="match status" value="1"/>
</dbReference>
<dbReference type="PANTHER" id="PTHR36837:SF2">
    <property type="entry name" value="POLY(3-HYDROXYALKANOATE) POLYMERASE SUBUNIT PHAC"/>
    <property type="match status" value="1"/>
</dbReference>
<feature type="region of interest" description="Disordered" evidence="1">
    <location>
        <begin position="1"/>
        <end position="25"/>
    </location>
</feature>
<protein>
    <submittedName>
        <fullName evidence="3">Alpha/beta hydrolase</fullName>
    </submittedName>
</protein>
<dbReference type="InterPro" id="IPR051321">
    <property type="entry name" value="PHA/PHB_synthase"/>
</dbReference>
<keyword evidence="4" id="KW-1185">Reference proteome</keyword>
<name>A0ABP7ZCM8_9ACTN</name>
<dbReference type="Proteomes" id="UP001500266">
    <property type="component" value="Unassembled WGS sequence"/>
</dbReference>
<proteinExistence type="predicted"/>
<organism evidence="3 4">
    <name type="scientific">Actinomadura keratinilytica</name>
    <dbReference type="NCBI Taxonomy" id="547461"/>
    <lineage>
        <taxon>Bacteria</taxon>
        <taxon>Bacillati</taxon>
        <taxon>Actinomycetota</taxon>
        <taxon>Actinomycetes</taxon>
        <taxon>Streptosporangiales</taxon>
        <taxon>Thermomonosporaceae</taxon>
        <taxon>Actinomadura</taxon>
    </lineage>
</organism>
<comment type="caution">
    <text evidence="3">The sequence shown here is derived from an EMBL/GenBank/DDBJ whole genome shotgun (WGS) entry which is preliminary data.</text>
</comment>
<feature type="domain" description="AB hydrolase-1" evidence="2">
    <location>
        <begin position="99"/>
        <end position="335"/>
    </location>
</feature>
<accession>A0ABP7ZCM8</accession>
<dbReference type="Pfam" id="PF00561">
    <property type="entry name" value="Abhydrolase_1"/>
    <property type="match status" value="1"/>
</dbReference>
<dbReference type="GO" id="GO:0016787">
    <property type="term" value="F:hydrolase activity"/>
    <property type="evidence" value="ECO:0007669"/>
    <property type="project" value="UniProtKB-KW"/>
</dbReference>
<dbReference type="InterPro" id="IPR000073">
    <property type="entry name" value="AB_hydrolase_1"/>
</dbReference>